<dbReference type="InterPro" id="IPR024548">
    <property type="entry name" value="Cu2_monoox_C"/>
</dbReference>
<reference evidence="8 9" key="1">
    <citation type="journal article" date="2023" name="Sci. Data">
        <title>Genome assembly of the Korean intertidal mud-creeper Batillaria attramentaria.</title>
        <authorList>
            <person name="Patra A.K."/>
            <person name="Ho P.T."/>
            <person name="Jun S."/>
            <person name="Lee S.J."/>
            <person name="Kim Y."/>
            <person name="Won Y.J."/>
        </authorList>
    </citation>
    <scope>NUCLEOTIDE SEQUENCE [LARGE SCALE GENOMIC DNA]</scope>
    <source>
        <strain evidence="8">Wonlab-2016</strain>
    </source>
</reference>
<gene>
    <name evidence="8" type="ORF">BaRGS_00038484</name>
</gene>
<evidence type="ECO:0000256" key="2">
    <source>
        <dbReference type="ARBA" id="ARBA00023180"/>
    </source>
</evidence>
<dbReference type="Proteomes" id="UP001519460">
    <property type="component" value="Unassembled WGS sequence"/>
</dbReference>
<dbReference type="InterPro" id="IPR000323">
    <property type="entry name" value="Cu2_ascorb_mOase_N"/>
</dbReference>
<feature type="region of interest" description="Disordered" evidence="3">
    <location>
        <begin position="72"/>
        <end position="96"/>
    </location>
</feature>
<comment type="caution">
    <text evidence="8">The sequence shown here is derived from an EMBL/GenBank/DDBJ whole genome shotgun (WGS) entry which is preliminary data.</text>
</comment>
<evidence type="ECO:0008006" key="10">
    <source>
        <dbReference type="Google" id="ProtNLM"/>
    </source>
</evidence>
<dbReference type="PANTHER" id="PTHR10157:SF23">
    <property type="entry name" value="MOXD1 HOMOLOG 1"/>
    <property type="match status" value="1"/>
</dbReference>
<feature type="chain" id="PRO_5044883104" description="DBH-like monooxygenase protein 1" evidence="4">
    <location>
        <begin position="17"/>
        <end position="377"/>
    </location>
</feature>
<feature type="domain" description="Copper type II ascorbate-dependent monooxygenase N-terminal" evidence="5">
    <location>
        <begin position="156"/>
        <end position="272"/>
    </location>
</feature>
<keyword evidence="4" id="KW-0732">Signal</keyword>
<feature type="domain" description="Copper type II ascorbate-dependent monooxygenase C-terminal" evidence="6">
    <location>
        <begin position="293"/>
        <end position="370"/>
    </location>
</feature>
<feature type="signal peptide" evidence="4">
    <location>
        <begin position="1"/>
        <end position="16"/>
    </location>
</feature>
<dbReference type="EMBL" id="JACVVK020000623">
    <property type="protein sequence ID" value="KAK7462112.1"/>
    <property type="molecule type" value="Genomic_DNA"/>
</dbReference>
<dbReference type="Pfam" id="PF24784">
    <property type="entry name" value="Temptin_C"/>
    <property type="match status" value="1"/>
</dbReference>
<dbReference type="InterPro" id="IPR057626">
    <property type="entry name" value="S-S_Temptin"/>
</dbReference>
<dbReference type="InterPro" id="IPR036939">
    <property type="entry name" value="Cu2_ascorb_mOase_N_sf"/>
</dbReference>
<sequence length="377" mass="42112">MICSSILFLLLSPALGYQHFQNRIPNGNRIPHPCKPNALWEGVGHFQEVGGGHRNPFGQDFDAAGQTWTESLCRKDSDGDGKTNGQELGDPDCTWQPNTVPKVTSGLSHPGVCEPLDSATCQERPLSVGLYRLQREWMADACKEDTFVYVKNVTLQFPVTPVPARETTYMCAVFEFPEPESDVHMIATTPLLDNRQVMHHALLFGCTGEVTGVAVGVPYECGMSAHPNCSTIISIWTLGQNGECIHNNAGVRLGVKGYTKMALQFHWNNPELSNSYQDSSGMTLHYTSNLRQYDSGVWMVGNTDFDIFPRQSHVTVEAKCSSTCTKTYLKEPVYVTAAWNHMHYLGVSQTIEHYRNGTWLRYITNDVIYSYDSPQTQ</sequence>
<dbReference type="Pfam" id="PF01082">
    <property type="entry name" value="Cu2_monooxygen"/>
    <property type="match status" value="1"/>
</dbReference>
<evidence type="ECO:0000256" key="3">
    <source>
        <dbReference type="SAM" id="MobiDB-lite"/>
    </source>
</evidence>
<dbReference type="SUPFAM" id="SSF49742">
    <property type="entry name" value="PHM/PNGase F"/>
    <property type="match status" value="2"/>
</dbReference>
<dbReference type="Gene3D" id="2.60.120.230">
    <property type="match status" value="1"/>
</dbReference>
<evidence type="ECO:0000259" key="7">
    <source>
        <dbReference type="Pfam" id="PF24784"/>
    </source>
</evidence>
<organism evidence="8 9">
    <name type="scientific">Batillaria attramentaria</name>
    <dbReference type="NCBI Taxonomy" id="370345"/>
    <lineage>
        <taxon>Eukaryota</taxon>
        <taxon>Metazoa</taxon>
        <taxon>Spiralia</taxon>
        <taxon>Lophotrochozoa</taxon>
        <taxon>Mollusca</taxon>
        <taxon>Gastropoda</taxon>
        <taxon>Caenogastropoda</taxon>
        <taxon>Sorbeoconcha</taxon>
        <taxon>Cerithioidea</taxon>
        <taxon>Batillariidae</taxon>
        <taxon>Batillaria</taxon>
    </lineage>
</organism>
<evidence type="ECO:0000259" key="5">
    <source>
        <dbReference type="Pfam" id="PF01082"/>
    </source>
</evidence>
<evidence type="ECO:0000256" key="4">
    <source>
        <dbReference type="SAM" id="SignalP"/>
    </source>
</evidence>
<evidence type="ECO:0000256" key="1">
    <source>
        <dbReference type="ARBA" id="ARBA00023157"/>
    </source>
</evidence>
<dbReference type="PANTHER" id="PTHR10157">
    <property type="entry name" value="DOPAMINE BETA HYDROXYLASE RELATED"/>
    <property type="match status" value="1"/>
</dbReference>
<feature type="domain" description="Temptin Cys/Cys disulfide" evidence="7">
    <location>
        <begin position="15"/>
        <end position="112"/>
    </location>
</feature>
<feature type="non-terminal residue" evidence="8">
    <location>
        <position position="377"/>
    </location>
</feature>
<dbReference type="InterPro" id="IPR014784">
    <property type="entry name" value="Cu2_ascorb_mOase-like_C"/>
</dbReference>
<evidence type="ECO:0000259" key="6">
    <source>
        <dbReference type="Pfam" id="PF03712"/>
    </source>
</evidence>
<feature type="compositionally biased region" description="Basic and acidic residues" evidence="3">
    <location>
        <begin position="72"/>
        <end position="81"/>
    </location>
</feature>
<keyword evidence="1" id="KW-1015">Disulfide bond</keyword>
<dbReference type="Gene3D" id="2.60.120.310">
    <property type="entry name" value="Copper type II, ascorbate-dependent monooxygenase, N-terminal domain"/>
    <property type="match status" value="1"/>
</dbReference>
<dbReference type="InterPro" id="IPR000945">
    <property type="entry name" value="DBH-like"/>
</dbReference>
<accession>A0ABD0J5Y8</accession>
<evidence type="ECO:0000313" key="9">
    <source>
        <dbReference type="Proteomes" id="UP001519460"/>
    </source>
</evidence>
<dbReference type="InterPro" id="IPR008977">
    <property type="entry name" value="PHM/PNGase_F_dom_sf"/>
</dbReference>
<evidence type="ECO:0000313" key="8">
    <source>
        <dbReference type="EMBL" id="KAK7462112.1"/>
    </source>
</evidence>
<keyword evidence="2" id="KW-0325">Glycoprotein</keyword>
<keyword evidence="9" id="KW-1185">Reference proteome</keyword>
<name>A0ABD0J5Y8_9CAEN</name>
<dbReference type="AlphaFoldDB" id="A0ABD0J5Y8"/>
<protein>
    <recommendedName>
        <fullName evidence="10">DBH-like monooxygenase protein 1</fullName>
    </recommendedName>
</protein>
<dbReference type="Pfam" id="PF03712">
    <property type="entry name" value="Cu2_monoox_C"/>
    <property type="match status" value="1"/>
</dbReference>
<proteinExistence type="predicted"/>